<dbReference type="EC" id="2.7.7.7" evidence="1"/>
<dbReference type="GO" id="GO:0003677">
    <property type="term" value="F:DNA binding"/>
    <property type="evidence" value="ECO:0007669"/>
    <property type="project" value="InterPro"/>
</dbReference>
<feature type="region of interest" description="Disordered" evidence="8">
    <location>
        <begin position="400"/>
        <end position="419"/>
    </location>
</feature>
<dbReference type="AlphaFoldDB" id="A0A5K7Z8I3"/>
<evidence type="ECO:0000256" key="1">
    <source>
        <dbReference type="ARBA" id="ARBA00012417"/>
    </source>
</evidence>
<dbReference type="InterPro" id="IPR008921">
    <property type="entry name" value="DNA_pol3_clamp-load_cplx_C"/>
</dbReference>
<proteinExistence type="inferred from homology"/>
<dbReference type="InterPro" id="IPR027417">
    <property type="entry name" value="P-loop_NTPase"/>
</dbReference>
<dbReference type="OrthoDB" id="5430039at2"/>
<evidence type="ECO:0000256" key="4">
    <source>
        <dbReference type="ARBA" id="ARBA00022705"/>
    </source>
</evidence>
<reference evidence="10 11" key="1">
    <citation type="submission" date="2019-11" db="EMBL/GenBank/DDBJ databases">
        <title>Comparative genomics of hydrocarbon-degrading Desulfosarcina strains.</title>
        <authorList>
            <person name="Watanabe M."/>
            <person name="Kojima H."/>
            <person name="Fukui M."/>
        </authorList>
    </citation>
    <scope>NUCLEOTIDE SEQUENCE [LARGE SCALE GENOMIC DNA]</scope>
    <source>
        <strain evidence="10 11">PP31</strain>
    </source>
</reference>
<evidence type="ECO:0000256" key="3">
    <source>
        <dbReference type="ARBA" id="ARBA00022695"/>
    </source>
</evidence>
<keyword evidence="5" id="KW-0239">DNA-directed DNA polymerase</keyword>
<keyword evidence="11" id="KW-1185">Reference proteome</keyword>
<dbReference type="InterPro" id="IPR005790">
    <property type="entry name" value="DNA_polIII_delta"/>
</dbReference>
<feature type="domain" description="DNA polymerase III delta subunit-like C-terminal" evidence="9">
    <location>
        <begin position="305"/>
        <end position="355"/>
    </location>
</feature>
<dbReference type="NCBIfam" id="TIGR01128">
    <property type="entry name" value="holA"/>
    <property type="match status" value="1"/>
</dbReference>
<comment type="catalytic activity">
    <reaction evidence="7">
        <text>DNA(n) + a 2'-deoxyribonucleoside 5'-triphosphate = DNA(n+1) + diphosphate</text>
        <dbReference type="Rhea" id="RHEA:22508"/>
        <dbReference type="Rhea" id="RHEA-COMP:17339"/>
        <dbReference type="Rhea" id="RHEA-COMP:17340"/>
        <dbReference type="ChEBI" id="CHEBI:33019"/>
        <dbReference type="ChEBI" id="CHEBI:61560"/>
        <dbReference type="ChEBI" id="CHEBI:173112"/>
        <dbReference type="EC" id="2.7.7.7"/>
    </reaction>
</comment>
<dbReference type="GO" id="GO:0009360">
    <property type="term" value="C:DNA polymerase III complex"/>
    <property type="evidence" value="ECO:0007669"/>
    <property type="project" value="TreeGrafter"/>
</dbReference>
<organism evidence="10 11">
    <name type="scientific">Desulfosarcina widdelii</name>
    <dbReference type="NCBI Taxonomy" id="947919"/>
    <lineage>
        <taxon>Bacteria</taxon>
        <taxon>Pseudomonadati</taxon>
        <taxon>Thermodesulfobacteriota</taxon>
        <taxon>Desulfobacteria</taxon>
        <taxon>Desulfobacterales</taxon>
        <taxon>Desulfosarcinaceae</taxon>
        <taxon>Desulfosarcina</taxon>
    </lineage>
</organism>
<dbReference type="GO" id="GO:0006261">
    <property type="term" value="P:DNA-templated DNA replication"/>
    <property type="evidence" value="ECO:0007669"/>
    <property type="project" value="TreeGrafter"/>
</dbReference>
<dbReference type="Gene3D" id="1.10.8.60">
    <property type="match status" value="1"/>
</dbReference>
<comment type="similarity">
    <text evidence="6">Belongs to the DNA polymerase HolA subunit family.</text>
</comment>
<dbReference type="RefSeq" id="WP_155301963.1">
    <property type="nucleotide sequence ID" value="NZ_AP021875.1"/>
</dbReference>
<dbReference type="Gene3D" id="1.20.272.10">
    <property type="match status" value="1"/>
</dbReference>
<protein>
    <recommendedName>
        <fullName evidence="1">DNA-directed DNA polymerase</fullName>
        <ecNumber evidence="1">2.7.7.7</ecNumber>
    </recommendedName>
</protein>
<sequence>MPIIEYNAVVDHVERTAVEDWPSVTLIYGEELLCKKAYDAVMDKLVPPSDRATGVEVFDGGEDSIGSVLASLNTYALLSSAKLVVLRDARLFYTANARTALREKMTQAAEAGNVKKAARPFLNLMAIDGLDFEDLRTPTHRRKIVEDADGGAPAWFDELLTYCRDKGLAVPEKRDDADLLQAAMEKGFPEGHRLLITADVIDRRKALFKTIEQEGLAVNCSVPKGETRTDRMAREAVMQAAVDEALAKVGKTISAAARRRLIDWTGFDLRTLSGNLEKLIGFVGDRKTIRDEDVTAVLQRTRKDPIFAFTNAVADRDLPNALLLMQSLLDDGMHPLQLLAAVANQVRRLLLVKDFIFKDKSRRWSTRMSFPQFKSGLFVDVQAADDSFADLMENWNALADPGSKPAKRKKKPSSDLVLARNPKSPFPVFQTLKKADNFSLEELTSAVDSLSKTDLRMKSTGQDSRLLLEALLIGLCRNGIH</sequence>
<dbReference type="KEGG" id="dwd:DSCW_02040"/>
<evidence type="ECO:0000256" key="8">
    <source>
        <dbReference type="SAM" id="MobiDB-lite"/>
    </source>
</evidence>
<dbReference type="Pfam" id="PF21694">
    <property type="entry name" value="DNA_pol3_delta_C"/>
    <property type="match status" value="2"/>
</dbReference>
<dbReference type="SUPFAM" id="SSF48019">
    <property type="entry name" value="post-AAA+ oligomerization domain-like"/>
    <property type="match status" value="2"/>
</dbReference>
<dbReference type="Gene3D" id="3.40.50.300">
    <property type="entry name" value="P-loop containing nucleotide triphosphate hydrolases"/>
    <property type="match status" value="1"/>
</dbReference>
<evidence type="ECO:0000256" key="6">
    <source>
        <dbReference type="ARBA" id="ARBA00034754"/>
    </source>
</evidence>
<dbReference type="InterPro" id="IPR048466">
    <property type="entry name" value="DNA_pol3_delta-like_C"/>
</dbReference>
<keyword evidence="4" id="KW-0235">DNA replication</keyword>
<evidence type="ECO:0000256" key="2">
    <source>
        <dbReference type="ARBA" id="ARBA00022679"/>
    </source>
</evidence>
<name>A0A5K7Z8I3_9BACT</name>
<feature type="domain" description="DNA polymerase III delta subunit-like C-terminal" evidence="9">
    <location>
        <begin position="424"/>
        <end position="473"/>
    </location>
</feature>
<dbReference type="EMBL" id="AP021875">
    <property type="protein sequence ID" value="BBO72787.1"/>
    <property type="molecule type" value="Genomic_DNA"/>
</dbReference>
<keyword evidence="2" id="KW-0808">Transferase</keyword>
<gene>
    <name evidence="10" type="ORF">DSCW_02040</name>
</gene>
<dbReference type="GO" id="GO:0003887">
    <property type="term" value="F:DNA-directed DNA polymerase activity"/>
    <property type="evidence" value="ECO:0007669"/>
    <property type="project" value="UniProtKB-KW"/>
</dbReference>
<evidence type="ECO:0000259" key="9">
    <source>
        <dbReference type="Pfam" id="PF21694"/>
    </source>
</evidence>
<evidence type="ECO:0000313" key="10">
    <source>
        <dbReference type="EMBL" id="BBO72787.1"/>
    </source>
</evidence>
<dbReference type="PANTHER" id="PTHR34388:SF1">
    <property type="entry name" value="DNA POLYMERASE III SUBUNIT DELTA"/>
    <property type="match status" value="1"/>
</dbReference>
<keyword evidence="3" id="KW-0548">Nucleotidyltransferase</keyword>
<accession>A0A5K7Z8I3</accession>
<dbReference type="PANTHER" id="PTHR34388">
    <property type="entry name" value="DNA POLYMERASE III SUBUNIT DELTA"/>
    <property type="match status" value="1"/>
</dbReference>
<evidence type="ECO:0000256" key="5">
    <source>
        <dbReference type="ARBA" id="ARBA00022932"/>
    </source>
</evidence>
<dbReference type="Proteomes" id="UP000427769">
    <property type="component" value="Chromosome"/>
</dbReference>
<evidence type="ECO:0000313" key="11">
    <source>
        <dbReference type="Proteomes" id="UP000427769"/>
    </source>
</evidence>
<evidence type="ECO:0000256" key="7">
    <source>
        <dbReference type="ARBA" id="ARBA00049244"/>
    </source>
</evidence>
<dbReference type="SUPFAM" id="SSF52540">
    <property type="entry name" value="P-loop containing nucleoside triphosphate hydrolases"/>
    <property type="match status" value="1"/>
</dbReference>